<dbReference type="EnsemblMetazoa" id="CLYHEMT018221.1">
    <property type="protein sequence ID" value="CLYHEMP018221.1"/>
    <property type="gene ID" value="CLYHEMG018221"/>
</dbReference>
<dbReference type="AlphaFoldDB" id="A0A7M5X6K0"/>
<dbReference type="GO" id="GO:0016706">
    <property type="term" value="F:2-oxoglutarate-dependent dioxygenase activity"/>
    <property type="evidence" value="ECO:0007669"/>
    <property type="project" value="TreeGrafter"/>
</dbReference>
<keyword evidence="6" id="KW-1185">Reference proteome</keyword>
<protein>
    <recommendedName>
        <fullName evidence="3">Jumonji domain-containing protein 4</fullName>
    </recommendedName>
</protein>
<dbReference type="GO" id="GO:0045905">
    <property type="term" value="P:positive regulation of translational termination"/>
    <property type="evidence" value="ECO:0007669"/>
    <property type="project" value="TreeGrafter"/>
</dbReference>
<dbReference type="Proteomes" id="UP000594262">
    <property type="component" value="Unplaced"/>
</dbReference>
<dbReference type="Gene3D" id="2.60.120.650">
    <property type="entry name" value="Cupin"/>
    <property type="match status" value="1"/>
</dbReference>
<dbReference type="PANTHER" id="PTHR12480">
    <property type="entry name" value="ARGININE DEMETHYLASE AND LYSYL-HYDROXYLASE JMJD"/>
    <property type="match status" value="1"/>
</dbReference>
<dbReference type="InterPro" id="IPR050910">
    <property type="entry name" value="JMJD6_ArgDemeth/LysHydrox"/>
</dbReference>
<dbReference type="GO" id="GO:0043565">
    <property type="term" value="F:sequence-specific DNA binding"/>
    <property type="evidence" value="ECO:0007669"/>
    <property type="project" value="TreeGrafter"/>
</dbReference>
<evidence type="ECO:0000313" key="6">
    <source>
        <dbReference type="Proteomes" id="UP000594262"/>
    </source>
</evidence>
<comment type="catalytic activity">
    <reaction evidence="2">
        <text>L-lysyl-[protein] + 2-oxoglutarate + O2 = 4-hydroxy-L-lysyl-[protein] + succinate + CO2</text>
        <dbReference type="Rhea" id="RHEA:57156"/>
        <dbReference type="Rhea" id="RHEA-COMP:9752"/>
        <dbReference type="Rhea" id="RHEA-COMP:15084"/>
        <dbReference type="ChEBI" id="CHEBI:15379"/>
        <dbReference type="ChEBI" id="CHEBI:16526"/>
        <dbReference type="ChEBI" id="CHEBI:16810"/>
        <dbReference type="ChEBI" id="CHEBI:29969"/>
        <dbReference type="ChEBI" id="CHEBI:30031"/>
        <dbReference type="ChEBI" id="CHEBI:141495"/>
    </reaction>
</comment>
<dbReference type="OrthoDB" id="203487at2759"/>
<evidence type="ECO:0000256" key="3">
    <source>
        <dbReference type="ARBA" id="ARBA00082904"/>
    </source>
</evidence>
<feature type="domain" description="JmjC" evidence="4">
    <location>
        <begin position="103"/>
        <end position="254"/>
    </location>
</feature>
<evidence type="ECO:0000256" key="1">
    <source>
        <dbReference type="ARBA" id="ARBA00038068"/>
    </source>
</evidence>
<evidence type="ECO:0000256" key="2">
    <source>
        <dbReference type="ARBA" id="ARBA00047762"/>
    </source>
</evidence>
<comment type="similarity">
    <text evidence="1">Belongs to the JMJD6 family.</text>
</comment>
<dbReference type="RefSeq" id="XP_066915746.1">
    <property type="nucleotide sequence ID" value="XM_067059645.1"/>
</dbReference>
<proteinExistence type="inferred from homology"/>
<dbReference type="SUPFAM" id="SSF51197">
    <property type="entry name" value="Clavaminate synthase-like"/>
    <property type="match status" value="1"/>
</dbReference>
<evidence type="ECO:0000259" key="4">
    <source>
        <dbReference type="PROSITE" id="PS51184"/>
    </source>
</evidence>
<dbReference type="GO" id="GO:0005737">
    <property type="term" value="C:cytoplasm"/>
    <property type="evidence" value="ECO:0007669"/>
    <property type="project" value="TreeGrafter"/>
</dbReference>
<dbReference type="SMART" id="SM00558">
    <property type="entry name" value="JmjC"/>
    <property type="match status" value="1"/>
</dbReference>
<evidence type="ECO:0000313" key="5">
    <source>
        <dbReference type="EnsemblMetazoa" id="CLYHEMP018221.1"/>
    </source>
</evidence>
<dbReference type="InterPro" id="IPR003347">
    <property type="entry name" value="JmjC_dom"/>
</dbReference>
<dbReference type="Pfam" id="PF13621">
    <property type="entry name" value="Cupin_8"/>
    <property type="match status" value="1"/>
</dbReference>
<reference evidence="5" key="1">
    <citation type="submission" date="2021-01" db="UniProtKB">
        <authorList>
            <consortium name="EnsemblMetazoa"/>
        </authorList>
    </citation>
    <scope>IDENTIFICATION</scope>
</reference>
<sequence length="386" mass="45497">MVDRIEKNILYEDFVAQHLKENKPCIFSSNLIADWKCVNSWVKSDHLNTDFIEKHFGNLTAPVMDCNKQYFSSHEKEDMKVSEFIKYWNDRDDRLLYLKDWHLQKLTDERFYDIPTFFTSDWLNEYFDRDGKDDYRFVYIGVKGSWTSFHADVFRSYSWSANICGLKKWIFFPPGEEDKLRDNFGNLPFDVSSLSLDEMDITYFVTFQKSGEVIFVPSGWHHQVFNLEDTVSINHNWVNAFSIGYFWNHLTSTLRSVQKEISDCAEMDGFDDQCQLILLSCAGMHHKGFYEMLCYLAIKRLQILESEPDNKRMNAIFISSQPGVVYNDGKLSKGNKYNQLITDLRMLKEMLLFLTKDSYMQRTINKVELEELNVLISRISDSLANK</sequence>
<dbReference type="GO" id="GO:0005634">
    <property type="term" value="C:nucleus"/>
    <property type="evidence" value="ECO:0007669"/>
    <property type="project" value="TreeGrafter"/>
</dbReference>
<dbReference type="PANTHER" id="PTHR12480:SF6">
    <property type="entry name" value="2-OXOGLUTARATE AND IRON-DEPENDENT OXYGENASE JMJD4"/>
    <property type="match status" value="1"/>
</dbReference>
<name>A0A7M5X6K0_9CNID</name>
<organism evidence="5 6">
    <name type="scientific">Clytia hemisphaerica</name>
    <dbReference type="NCBI Taxonomy" id="252671"/>
    <lineage>
        <taxon>Eukaryota</taxon>
        <taxon>Metazoa</taxon>
        <taxon>Cnidaria</taxon>
        <taxon>Hydrozoa</taxon>
        <taxon>Hydroidolina</taxon>
        <taxon>Leptothecata</taxon>
        <taxon>Obeliida</taxon>
        <taxon>Clytiidae</taxon>
        <taxon>Clytia</taxon>
    </lineage>
</organism>
<dbReference type="PROSITE" id="PS51184">
    <property type="entry name" value="JMJC"/>
    <property type="match status" value="1"/>
</dbReference>
<dbReference type="InterPro" id="IPR041667">
    <property type="entry name" value="Cupin_8"/>
</dbReference>
<accession>A0A7M5X6K0</accession>
<dbReference type="GeneID" id="136802886"/>